<organism evidence="2 3">
    <name type="scientific">Orbilia javanica</name>
    <dbReference type="NCBI Taxonomy" id="47235"/>
    <lineage>
        <taxon>Eukaryota</taxon>
        <taxon>Fungi</taxon>
        <taxon>Dikarya</taxon>
        <taxon>Ascomycota</taxon>
        <taxon>Pezizomycotina</taxon>
        <taxon>Orbiliomycetes</taxon>
        <taxon>Orbiliales</taxon>
        <taxon>Orbiliaceae</taxon>
        <taxon>Orbilia</taxon>
    </lineage>
</organism>
<keyword evidence="3" id="KW-1185">Reference proteome</keyword>
<protein>
    <submittedName>
        <fullName evidence="2">Uncharacterized protein</fullName>
    </submittedName>
</protein>
<feature type="compositionally biased region" description="Basic and acidic residues" evidence="1">
    <location>
        <begin position="57"/>
        <end position="69"/>
    </location>
</feature>
<feature type="compositionally biased region" description="Polar residues" evidence="1">
    <location>
        <begin position="1"/>
        <end position="13"/>
    </location>
</feature>
<dbReference type="Proteomes" id="UP001313282">
    <property type="component" value="Unassembled WGS sequence"/>
</dbReference>
<accession>A0AAN8MR99</accession>
<evidence type="ECO:0000256" key="1">
    <source>
        <dbReference type="SAM" id="MobiDB-lite"/>
    </source>
</evidence>
<evidence type="ECO:0000313" key="3">
    <source>
        <dbReference type="Proteomes" id="UP001313282"/>
    </source>
</evidence>
<dbReference type="AlphaFoldDB" id="A0AAN8MR99"/>
<feature type="compositionally biased region" description="Polar residues" evidence="1">
    <location>
        <begin position="36"/>
        <end position="56"/>
    </location>
</feature>
<proteinExistence type="predicted"/>
<comment type="caution">
    <text evidence="2">The sequence shown here is derived from an EMBL/GenBank/DDBJ whole genome shotgun (WGS) entry which is preliminary data.</text>
</comment>
<sequence length="102" mass="11035">MSSQQGHSKATDSTPQNNIPDTPQTPPTQSPASTTLSGATSKDVNKSLGRSVQGMSSRERHSVGKKEKQGVAWTGTVPVDFNAAESKKEAWDFTKEFERRAD</sequence>
<evidence type="ECO:0000313" key="2">
    <source>
        <dbReference type="EMBL" id="KAK6339748.1"/>
    </source>
</evidence>
<reference evidence="2 3" key="1">
    <citation type="submission" date="2019-10" db="EMBL/GenBank/DDBJ databases">
        <authorList>
            <person name="Palmer J.M."/>
        </authorList>
    </citation>
    <scope>NUCLEOTIDE SEQUENCE [LARGE SCALE GENOMIC DNA]</scope>
    <source>
        <strain evidence="2 3">TWF718</strain>
    </source>
</reference>
<dbReference type="EMBL" id="JAVHNR010000006">
    <property type="protein sequence ID" value="KAK6339748.1"/>
    <property type="molecule type" value="Genomic_DNA"/>
</dbReference>
<gene>
    <name evidence="2" type="ORF">TWF718_009142</name>
</gene>
<feature type="region of interest" description="Disordered" evidence="1">
    <location>
        <begin position="1"/>
        <end position="77"/>
    </location>
</feature>
<name>A0AAN8MR99_9PEZI</name>